<evidence type="ECO:0000313" key="3">
    <source>
        <dbReference type="Proteomes" id="UP001146120"/>
    </source>
</evidence>
<feature type="compositionally biased region" description="Low complexity" evidence="1">
    <location>
        <begin position="24"/>
        <end position="34"/>
    </location>
</feature>
<name>A0AAV2Z5D1_9STRA</name>
<accession>A0AAV2Z5D1</accession>
<proteinExistence type="predicted"/>
<feature type="compositionally biased region" description="Polar residues" evidence="1">
    <location>
        <begin position="96"/>
        <end position="106"/>
    </location>
</feature>
<reference evidence="2" key="2">
    <citation type="journal article" date="2023" name="Microbiol Resour">
        <title>Decontamination and Annotation of the Draft Genome Sequence of the Oomycete Lagenidium giganteum ARSEF 373.</title>
        <authorList>
            <person name="Morgan W.R."/>
            <person name="Tartar A."/>
        </authorList>
    </citation>
    <scope>NUCLEOTIDE SEQUENCE</scope>
    <source>
        <strain evidence="2">ARSEF 373</strain>
    </source>
</reference>
<evidence type="ECO:0000313" key="2">
    <source>
        <dbReference type="EMBL" id="DBA02578.1"/>
    </source>
</evidence>
<feature type="region of interest" description="Disordered" evidence="1">
    <location>
        <begin position="96"/>
        <end position="116"/>
    </location>
</feature>
<protein>
    <submittedName>
        <fullName evidence="2">Uncharacterized protein</fullName>
    </submittedName>
</protein>
<keyword evidence="3" id="KW-1185">Reference proteome</keyword>
<organism evidence="2 3">
    <name type="scientific">Lagenidium giganteum</name>
    <dbReference type="NCBI Taxonomy" id="4803"/>
    <lineage>
        <taxon>Eukaryota</taxon>
        <taxon>Sar</taxon>
        <taxon>Stramenopiles</taxon>
        <taxon>Oomycota</taxon>
        <taxon>Peronosporomycetes</taxon>
        <taxon>Pythiales</taxon>
        <taxon>Pythiaceae</taxon>
    </lineage>
</organism>
<dbReference type="Proteomes" id="UP001146120">
    <property type="component" value="Unassembled WGS sequence"/>
</dbReference>
<gene>
    <name evidence="2" type="ORF">N0F65_011950</name>
</gene>
<sequence length="438" mass="45947">MLTRFGAGSQQNASKDAFGRDVTQSQPSPFSFSSPPAPMGVADFPNRSGFGSMLNQPEAATTQSFSVSGQQATFDFRATAQAAKSPFTSTSFEFTPKTSANGSSNPFAKPPAISSGFDFPKPTPAVNPFGLPPKAPASSGFAPVSAASESPFATNPAPIFQSASSNLTSLWKTAPPSVFAPPSGVTESPFGVKPAFQNANSTSTWGTLFSKHGLAPTPMPKTLPSSSWPVRLAKSTSPTEVPTNFFVVTGPQTITNNHGDVSALSSSGGFFVIGGHDSKQESSCSSIPVESVVKSTDSQEPTQATYEPQLRIAEPDVDPYGAGAYGAGLVEQTVKAALEETTDKSREGVVLRLAAATPLPSSPSARGSVSRATMFVRRMHRMENRQGYHAVIATAPRSFKSMPSTTSRTATSTFVGTNTAVSREFRFTSSLFGKKHNK</sequence>
<evidence type="ECO:0000256" key="1">
    <source>
        <dbReference type="SAM" id="MobiDB-lite"/>
    </source>
</evidence>
<comment type="caution">
    <text evidence="2">The sequence shown here is derived from an EMBL/GenBank/DDBJ whole genome shotgun (WGS) entry which is preliminary data.</text>
</comment>
<dbReference type="EMBL" id="DAKRPA010000029">
    <property type="protein sequence ID" value="DBA02578.1"/>
    <property type="molecule type" value="Genomic_DNA"/>
</dbReference>
<reference evidence="2" key="1">
    <citation type="submission" date="2022-11" db="EMBL/GenBank/DDBJ databases">
        <authorList>
            <person name="Morgan W.R."/>
            <person name="Tartar A."/>
        </authorList>
    </citation>
    <scope>NUCLEOTIDE SEQUENCE</scope>
    <source>
        <strain evidence="2">ARSEF 373</strain>
    </source>
</reference>
<feature type="region of interest" description="Disordered" evidence="1">
    <location>
        <begin position="1"/>
        <end position="54"/>
    </location>
</feature>
<dbReference type="AlphaFoldDB" id="A0AAV2Z5D1"/>